<proteinExistence type="predicted"/>
<evidence type="ECO:0000313" key="2">
    <source>
        <dbReference type="Proteomes" id="UP000182375"/>
    </source>
</evidence>
<accession>A0A1H4LU91</accession>
<gene>
    <name evidence="1" type="ORF">SAMN04490357_0268</name>
</gene>
<protein>
    <submittedName>
        <fullName evidence="1">Uncharacterized protein</fullName>
    </submittedName>
</protein>
<reference evidence="1 2" key="1">
    <citation type="submission" date="2016-10" db="EMBL/GenBank/DDBJ databases">
        <authorList>
            <person name="de Groot N.N."/>
        </authorList>
    </citation>
    <scope>NUCLEOTIDE SEQUENCE [LARGE SCALE GENOMIC DNA]</scope>
    <source>
        <strain evidence="1 2">DSM 40306</strain>
    </source>
</reference>
<organism evidence="1 2">
    <name type="scientific">Streptomyces misionensis</name>
    <dbReference type="NCBI Taxonomy" id="67331"/>
    <lineage>
        <taxon>Bacteria</taxon>
        <taxon>Bacillati</taxon>
        <taxon>Actinomycetota</taxon>
        <taxon>Actinomycetes</taxon>
        <taxon>Kitasatosporales</taxon>
        <taxon>Streptomycetaceae</taxon>
        <taxon>Streptomyces</taxon>
    </lineage>
</organism>
<name>A0A1H4LU91_9ACTN</name>
<sequence length="66" mass="7299">MIDAVSAKQGRLLRAEPIAQQMVEDRIRLRGAFVDLENEWATWQPTDSDGPGRGDAEGFPCRVALS</sequence>
<dbReference type="AlphaFoldDB" id="A0A1H4LU91"/>
<dbReference type="Proteomes" id="UP000182375">
    <property type="component" value="Unassembled WGS sequence"/>
</dbReference>
<evidence type="ECO:0000313" key="1">
    <source>
        <dbReference type="EMBL" id="SEB74261.1"/>
    </source>
</evidence>
<dbReference type="EMBL" id="FNTD01000004">
    <property type="protein sequence ID" value="SEB74261.1"/>
    <property type="molecule type" value="Genomic_DNA"/>
</dbReference>